<protein>
    <submittedName>
        <fullName evidence="3">Alginate export family protein</fullName>
    </submittedName>
</protein>
<accession>A0A6N1ASA5</accession>
<dbReference type="InterPro" id="IPR053728">
    <property type="entry name" value="Alginate_Permeability_Chnl"/>
</dbReference>
<dbReference type="RefSeq" id="WP_149201407.1">
    <property type="nucleotide sequence ID" value="NZ_BSOV01000031.1"/>
</dbReference>
<proteinExistence type="predicted"/>
<reference evidence="3 4" key="1">
    <citation type="submission" date="2020-06" db="EMBL/GenBank/DDBJ databases">
        <title>Complete genome of Azosprillum oryzae KACC14407.</title>
        <authorList>
            <person name="Kim M."/>
            <person name="Park Y.-J."/>
            <person name="Shin J.-H."/>
        </authorList>
    </citation>
    <scope>NUCLEOTIDE SEQUENCE [LARGE SCALE GENOMIC DNA]</scope>
    <source>
        <strain evidence="3 4">KACC 14407</strain>
        <plasmid evidence="3 4">unnamed5</plasmid>
    </source>
</reference>
<dbReference type="OrthoDB" id="311329at2"/>
<feature type="signal peptide" evidence="1">
    <location>
        <begin position="1"/>
        <end position="21"/>
    </location>
</feature>
<feature type="chain" id="PRO_5028961301" evidence="1">
    <location>
        <begin position="22"/>
        <end position="473"/>
    </location>
</feature>
<dbReference type="InterPro" id="IPR025388">
    <property type="entry name" value="Alginate_export_dom"/>
</dbReference>
<geneLocation type="plasmid" evidence="3 4">
    <name>unnamed5</name>
</geneLocation>
<dbReference type="Pfam" id="PF13372">
    <property type="entry name" value="Alginate_exp"/>
    <property type="match status" value="1"/>
</dbReference>
<evidence type="ECO:0000313" key="3">
    <source>
        <dbReference type="EMBL" id="QKS53407.1"/>
    </source>
</evidence>
<evidence type="ECO:0000259" key="2">
    <source>
        <dbReference type="Pfam" id="PF13372"/>
    </source>
</evidence>
<gene>
    <name evidence="3" type="ORF">HUE56_23075</name>
</gene>
<name>A0A6N1ASA5_9PROT</name>
<keyword evidence="1" id="KW-0732">Signal</keyword>
<feature type="domain" description="Alginate export" evidence="2">
    <location>
        <begin position="70"/>
        <end position="460"/>
    </location>
</feature>
<dbReference type="AlphaFoldDB" id="A0A6N1ASA5"/>
<keyword evidence="4" id="KW-1185">Reference proteome</keyword>
<keyword evidence="3" id="KW-0614">Plasmid</keyword>
<dbReference type="EMBL" id="CP054620">
    <property type="protein sequence ID" value="QKS53407.1"/>
    <property type="molecule type" value="Genomic_DNA"/>
</dbReference>
<evidence type="ECO:0000313" key="4">
    <source>
        <dbReference type="Proteomes" id="UP000509702"/>
    </source>
</evidence>
<dbReference type="KEGG" id="aoz:HUE56_23075"/>
<evidence type="ECO:0000256" key="1">
    <source>
        <dbReference type="SAM" id="SignalP"/>
    </source>
</evidence>
<dbReference type="Gene3D" id="2.40.160.100">
    <property type="match status" value="1"/>
</dbReference>
<organism evidence="3 4">
    <name type="scientific">Azospirillum oryzae</name>
    <dbReference type="NCBI Taxonomy" id="286727"/>
    <lineage>
        <taxon>Bacteria</taxon>
        <taxon>Pseudomonadati</taxon>
        <taxon>Pseudomonadota</taxon>
        <taxon>Alphaproteobacteria</taxon>
        <taxon>Rhodospirillales</taxon>
        <taxon>Azospirillaceae</taxon>
        <taxon>Azospirillum</taxon>
    </lineage>
</organism>
<sequence length="473" mass="51733">MPARLRAAAVALLLWIGPAHAAQSTNPPPPLTNTRFDEDYRYLLSPQARSGAFWERFKAIPVTGDGTGSLSTGLELRLRGEAIRNSSWGQDEPRSDAYGLWRALPYADLRVGRSLRLFGQLIMAGTAGKLDPLAPPDADRIDLMQGFADLNAPLGDAQGTLRVGRQMLAYGSERLISIRYGANVPRAFDAVKGIVSAGPWRVDAFYGRPVQPTPELFDDGRDAKRTAWALYATRPLDLGWTDSAGIDAYYIGYRNRRAGFDSGTGRELRHTIGLRSFGKAAGWDWSWEAMGQFGRFANNSSGGGSIRAWSLATDSGYRFTDLPLQPRLSLKANIASGDGNSRDDRLETFNPLFPRAKYFGELTPIGPYNLMNLHPSLDLALSDEFSLSASAIAYWRESLDDGVYDLTGGLLRSGAASRARYVGTQGELVLSYSSGRSFEGLISYSLFRPGPFLKDSGPAKTIHFAGMEAVFKF</sequence>
<dbReference type="Proteomes" id="UP000509702">
    <property type="component" value="Plasmid unnamed5"/>
</dbReference>